<name>A0A9X9XDF2_9PROT</name>
<dbReference type="Gene3D" id="2.130.10.10">
    <property type="entry name" value="YVTN repeat-like/Quinoprotein amine dehydrogenase"/>
    <property type="match status" value="1"/>
</dbReference>
<dbReference type="Proteomes" id="UP001138709">
    <property type="component" value="Unassembled WGS sequence"/>
</dbReference>
<dbReference type="PANTHER" id="PTHR43739:SF5">
    <property type="entry name" value="EXO-ALPHA-SIALIDASE"/>
    <property type="match status" value="1"/>
</dbReference>
<dbReference type="RefSeq" id="WP_211847262.1">
    <property type="nucleotide sequence ID" value="NZ_JAAEDL010000013.1"/>
</dbReference>
<dbReference type="InterPro" id="IPR052025">
    <property type="entry name" value="Xyloglucanase_GH74"/>
</dbReference>
<reference evidence="1" key="1">
    <citation type="submission" date="2020-01" db="EMBL/GenBank/DDBJ databases">
        <authorList>
            <person name="Rat A."/>
        </authorList>
    </citation>
    <scope>NUCLEOTIDE SEQUENCE</scope>
    <source>
        <strain evidence="1">LMG 31228</strain>
    </source>
</reference>
<dbReference type="PANTHER" id="PTHR43739">
    <property type="entry name" value="XYLOGLUCANASE (EUROFUNG)"/>
    <property type="match status" value="1"/>
</dbReference>
<dbReference type="AlphaFoldDB" id="A0A9X9XDF2"/>
<dbReference type="CDD" id="cd15482">
    <property type="entry name" value="Sialidase_non-viral"/>
    <property type="match status" value="1"/>
</dbReference>
<organism evidence="1 2">
    <name type="scientific">Neoroseomonas eburnea</name>
    <dbReference type="NCBI Taxonomy" id="1346889"/>
    <lineage>
        <taxon>Bacteria</taxon>
        <taxon>Pseudomonadati</taxon>
        <taxon>Pseudomonadota</taxon>
        <taxon>Alphaproteobacteria</taxon>
        <taxon>Acetobacterales</taxon>
        <taxon>Acetobacteraceae</taxon>
        <taxon>Neoroseomonas</taxon>
    </lineage>
</organism>
<dbReference type="GO" id="GO:0010411">
    <property type="term" value="P:xyloglucan metabolic process"/>
    <property type="evidence" value="ECO:0007669"/>
    <property type="project" value="TreeGrafter"/>
</dbReference>
<keyword evidence="2" id="KW-1185">Reference proteome</keyword>
<evidence type="ECO:0000313" key="2">
    <source>
        <dbReference type="Proteomes" id="UP001138709"/>
    </source>
</evidence>
<dbReference type="InterPro" id="IPR015943">
    <property type="entry name" value="WD40/YVTN_repeat-like_dom_sf"/>
</dbReference>
<gene>
    <name evidence="1" type="ORF">GXW74_14685</name>
</gene>
<sequence>MAQRILLLIGTKKGAFIMEGDAARKEWRLRGPFCDAWPINHVIADPATGAIHAGGGNEWFGPAVWTSPDLGASWTHSSAGLAYAAGETPIKSVWCLARGPDGLFAGVEPAGLFRSEDGGATWSHVAGLRDHPSRPEWQPGGGGLILHHIVPHPEDPDRVWVAISTGGVFYTGDGGATWEPRNRGTRQDYAPEDQRYPEFGQCVHSLVLAPGRPDRLYQQNHCGMYRSEDGGRQWVSIEKGLPSTFGFPAAAHPRDPETLFLLPLNGDTAGRFVPDAQAAVWRTRDAGATWQALRNGLPQENAFFGVLRQAMATDTLEPAGVYFGTSGGGLYASADEGESWTCLAQHLPTITSVETLLVEA</sequence>
<dbReference type="EMBL" id="JAAEDL010000013">
    <property type="protein sequence ID" value="MBR0681738.1"/>
    <property type="molecule type" value="Genomic_DNA"/>
</dbReference>
<accession>A0A9X9XDF2</accession>
<dbReference type="SUPFAM" id="SSF110296">
    <property type="entry name" value="Oligoxyloglucan reducing end-specific cellobiohydrolase"/>
    <property type="match status" value="1"/>
</dbReference>
<proteinExistence type="predicted"/>
<protein>
    <submittedName>
        <fullName evidence="1">Exo-alpha-sialidase</fullName>
    </submittedName>
</protein>
<reference evidence="1" key="2">
    <citation type="journal article" date="2021" name="Syst. Appl. Microbiol.">
        <title>Roseomonas hellenica sp. nov., isolated from roots of wild-growing Alkanna tinctoria.</title>
        <authorList>
            <person name="Rat A."/>
            <person name="Naranjo H.D."/>
            <person name="Lebbe L."/>
            <person name="Cnockaert M."/>
            <person name="Krigas N."/>
            <person name="Grigoriadou K."/>
            <person name="Maloupa E."/>
            <person name="Willems A."/>
        </authorList>
    </citation>
    <scope>NUCLEOTIDE SEQUENCE</scope>
    <source>
        <strain evidence="1">LMG 31228</strain>
    </source>
</reference>
<comment type="caution">
    <text evidence="1">The sequence shown here is derived from an EMBL/GenBank/DDBJ whole genome shotgun (WGS) entry which is preliminary data.</text>
</comment>
<evidence type="ECO:0000313" key="1">
    <source>
        <dbReference type="EMBL" id="MBR0681738.1"/>
    </source>
</evidence>